<name>M2AZ94_9BACT</name>
<protein>
    <submittedName>
        <fullName evidence="1">Uncharacterized protein</fullName>
    </submittedName>
</protein>
<dbReference type="Proteomes" id="UP000011529">
    <property type="component" value="Unassembled WGS sequence"/>
</dbReference>
<keyword evidence="2" id="KW-1185">Reference proteome</keyword>
<comment type="caution">
    <text evidence="1">The sequence shown here is derived from an EMBL/GenBank/DDBJ whole genome shotgun (WGS) entry which is preliminary data.</text>
</comment>
<organism evidence="1 2">
    <name type="scientific">Rhodopirellula europaea 6C</name>
    <dbReference type="NCBI Taxonomy" id="1263867"/>
    <lineage>
        <taxon>Bacteria</taxon>
        <taxon>Pseudomonadati</taxon>
        <taxon>Planctomycetota</taxon>
        <taxon>Planctomycetia</taxon>
        <taxon>Pirellulales</taxon>
        <taxon>Pirellulaceae</taxon>
        <taxon>Rhodopirellula</taxon>
    </lineage>
</organism>
<dbReference type="PATRIC" id="fig|1263867.3.peg.4706"/>
<reference evidence="1" key="2">
    <citation type="journal article" date="2013" name="Mar. Genomics">
        <title>Expression of sulfatases in Rhodopirellula baltica and the diversity of sulfatases in the genus Rhodopirellula.</title>
        <authorList>
            <person name="Wegner C.E."/>
            <person name="Richter-Heitmann T."/>
            <person name="Klindworth A."/>
            <person name="Klockow C."/>
            <person name="Richter M."/>
            <person name="Achstetter T."/>
            <person name="Glockner F.O."/>
            <person name="Harder J."/>
        </authorList>
    </citation>
    <scope>NUCLEOTIDE SEQUENCE [LARGE SCALE GENOMIC DNA]</scope>
    <source>
        <strain evidence="1">6C</strain>
    </source>
</reference>
<proteinExistence type="predicted"/>
<accession>M2AZ94</accession>
<evidence type="ECO:0000313" key="2">
    <source>
        <dbReference type="Proteomes" id="UP000011529"/>
    </source>
</evidence>
<sequence>MEPFHQLRIPATDVADVHSELEAIGLTLTQQSDSWLGSKQPHLRDVICECNGRRTVLAIGPDPNDKSHTMIVYVNRGDDSLARDVRAHFETLGASWGYLDD</sequence>
<reference evidence="1" key="1">
    <citation type="submission" date="2012-11" db="EMBL/GenBank/DDBJ databases">
        <title>Permanent draft genomes of Rhodopirellula europaea strain SH398 and 6C.</title>
        <authorList>
            <person name="Richter M."/>
            <person name="Richter-Heitmann T."/>
            <person name="Frank C."/>
            <person name="Harder J."/>
            <person name="Glockner F.O."/>
        </authorList>
    </citation>
    <scope>NUCLEOTIDE SEQUENCE</scope>
    <source>
        <strain evidence="1">6C</strain>
    </source>
</reference>
<dbReference type="EMBL" id="ANMO01000205">
    <property type="protein sequence ID" value="EMB14873.1"/>
    <property type="molecule type" value="Genomic_DNA"/>
</dbReference>
<evidence type="ECO:0000313" key="1">
    <source>
        <dbReference type="EMBL" id="EMB14873.1"/>
    </source>
</evidence>
<gene>
    <name evidence="1" type="ORF">RE6C_04392</name>
</gene>
<dbReference type="AlphaFoldDB" id="M2AZ94"/>